<keyword evidence="4" id="KW-1185">Reference proteome</keyword>
<comment type="caution">
    <text evidence="3">The sequence shown here is derived from an EMBL/GenBank/DDBJ whole genome shotgun (WGS) entry which is preliminary data.</text>
</comment>
<keyword evidence="2" id="KW-0460">Magnesium</keyword>
<feature type="binding site" evidence="2">
    <location>
        <position position="88"/>
    </location>
    <ligand>
        <name>Mg(2+)</name>
        <dbReference type="ChEBI" id="CHEBI:18420"/>
        <label>1</label>
        <note>catalytic</note>
    </ligand>
</feature>
<dbReference type="PANTHER" id="PTHR20854:SF4">
    <property type="entry name" value="INOSITOL-1-MONOPHOSPHATASE-RELATED"/>
    <property type="match status" value="1"/>
</dbReference>
<dbReference type="SUPFAM" id="SSF56655">
    <property type="entry name" value="Carbohydrate phosphatase"/>
    <property type="match status" value="1"/>
</dbReference>
<organism evidence="3 4">
    <name type="scientific">Oceanomicrobium pacificus</name>
    <dbReference type="NCBI Taxonomy" id="2692916"/>
    <lineage>
        <taxon>Bacteria</taxon>
        <taxon>Pseudomonadati</taxon>
        <taxon>Pseudomonadota</taxon>
        <taxon>Alphaproteobacteria</taxon>
        <taxon>Rhodobacterales</taxon>
        <taxon>Paracoccaceae</taxon>
        <taxon>Oceanomicrobium</taxon>
    </lineage>
</organism>
<dbReference type="CDD" id="cd01638">
    <property type="entry name" value="CysQ"/>
    <property type="match status" value="1"/>
</dbReference>
<proteinExistence type="inferred from homology"/>
<dbReference type="Pfam" id="PF00459">
    <property type="entry name" value="Inositol_P"/>
    <property type="match status" value="1"/>
</dbReference>
<dbReference type="GO" id="GO:0006020">
    <property type="term" value="P:inositol metabolic process"/>
    <property type="evidence" value="ECO:0007669"/>
    <property type="project" value="TreeGrafter"/>
</dbReference>
<feature type="binding site" evidence="2">
    <location>
        <position position="87"/>
    </location>
    <ligand>
        <name>Mg(2+)</name>
        <dbReference type="ChEBI" id="CHEBI:18420"/>
        <label>1</label>
        <note>catalytic</note>
    </ligand>
</feature>
<evidence type="ECO:0000256" key="1">
    <source>
        <dbReference type="ARBA" id="ARBA00009759"/>
    </source>
</evidence>
<sequence>MPARDLDLLTEAALAAGEIAKRHFRSGPEVWDKGGGLGPVTQADLEIDRMLQRDLTAARPDYGWLSEETPDTPERLSREAVFIIDPIDGTRAFIDGQTSFSHSLAIVRNGHVSAAVVHLPLEGLTYAAAAGQGATLNGAPLAPPRKDSLAGARLLVNKAQMKDLHWTGGVPDVEQMFRPSLAYRLCLAAEGAADAMLTLRDAWEWDIAAGALIAAEAGLDVQDRSGAPLSFNGPTRLLPGVIVAPAALASALLAHGPRPIPSAQTH</sequence>
<dbReference type="EMBL" id="WUWG01000001">
    <property type="protein sequence ID" value="MXU64839.1"/>
    <property type="molecule type" value="Genomic_DNA"/>
</dbReference>
<dbReference type="Gene3D" id="3.40.190.80">
    <property type="match status" value="1"/>
</dbReference>
<name>A0A6B0TQ75_9RHOB</name>
<dbReference type="RefSeq" id="WP_160852584.1">
    <property type="nucleotide sequence ID" value="NZ_WUWG01000001.1"/>
</dbReference>
<dbReference type="PRINTS" id="PR00377">
    <property type="entry name" value="IMPHPHTASES"/>
</dbReference>
<comment type="cofactor">
    <cofactor evidence="2">
        <name>Mg(2+)</name>
        <dbReference type="ChEBI" id="CHEBI:18420"/>
    </cofactor>
</comment>
<evidence type="ECO:0000256" key="2">
    <source>
        <dbReference type="PIRSR" id="PIRSR600760-2"/>
    </source>
</evidence>
<dbReference type="Gene3D" id="3.30.540.10">
    <property type="entry name" value="Fructose-1,6-Bisphosphatase, subunit A, domain 1"/>
    <property type="match status" value="1"/>
</dbReference>
<dbReference type="Proteomes" id="UP000436016">
    <property type="component" value="Unassembled WGS sequence"/>
</dbReference>
<dbReference type="PANTHER" id="PTHR20854">
    <property type="entry name" value="INOSITOL MONOPHOSPHATASE"/>
    <property type="match status" value="1"/>
</dbReference>
<dbReference type="GO" id="GO:0046872">
    <property type="term" value="F:metal ion binding"/>
    <property type="evidence" value="ECO:0007669"/>
    <property type="project" value="UniProtKB-KW"/>
</dbReference>
<evidence type="ECO:0000313" key="3">
    <source>
        <dbReference type="EMBL" id="MXU64839.1"/>
    </source>
</evidence>
<gene>
    <name evidence="3" type="ORF">GSH16_05235</name>
</gene>
<feature type="binding site" evidence="2">
    <location>
        <position position="67"/>
    </location>
    <ligand>
        <name>Mg(2+)</name>
        <dbReference type="ChEBI" id="CHEBI:18420"/>
        <label>1</label>
        <note>catalytic</note>
    </ligand>
</feature>
<keyword evidence="2" id="KW-0479">Metal-binding</keyword>
<reference evidence="3 4" key="1">
    <citation type="submission" date="2019-12" db="EMBL/GenBank/DDBJ databases">
        <title>Strain KN286 was isolated from seawater, which was collected from Caroline Seamount in the tropical western Pacific.</title>
        <authorList>
            <person name="Wang Q."/>
        </authorList>
    </citation>
    <scope>NUCLEOTIDE SEQUENCE [LARGE SCALE GENOMIC DNA]</scope>
    <source>
        <strain evidence="3 4">KN286</strain>
    </source>
</reference>
<feature type="binding site" evidence="2">
    <location>
        <position position="85"/>
    </location>
    <ligand>
        <name>Mg(2+)</name>
        <dbReference type="ChEBI" id="CHEBI:18420"/>
        <label>1</label>
        <note>catalytic</note>
    </ligand>
</feature>
<feature type="binding site" evidence="2">
    <location>
        <position position="206"/>
    </location>
    <ligand>
        <name>Mg(2+)</name>
        <dbReference type="ChEBI" id="CHEBI:18420"/>
        <label>1</label>
        <note>catalytic</note>
    </ligand>
</feature>
<evidence type="ECO:0000313" key="4">
    <source>
        <dbReference type="Proteomes" id="UP000436016"/>
    </source>
</evidence>
<accession>A0A6B0TQ75</accession>
<dbReference type="GO" id="GO:0008934">
    <property type="term" value="F:inositol monophosphate 1-phosphatase activity"/>
    <property type="evidence" value="ECO:0007669"/>
    <property type="project" value="TreeGrafter"/>
</dbReference>
<dbReference type="GO" id="GO:0007165">
    <property type="term" value="P:signal transduction"/>
    <property type="evidence" value="ECO:0007669"/>
    <property type="project" value="TreeGrafter"/>
</dbReference>
<comment type="similarity">
    <text evidence="1">Belongs to the inositol monophosphatase superfamily.</text>
</comment>
<dbReference type="AlphaFoldDB" id="A0A6B0TQ75"/>
<protein>
    <submittedName>
        <fullName evidence="3">3'(2'),5'-bisphosphate nucleotidase CysQ</fullName>
    </submittedName>
</protein>
<dbReference type="InterPro" id="IPR000760">
    <property type="entry name" value="Inositol_monophosphatase-like"/>
</dbReference>